<organism evidence="1">
    <name type="scientific">human gut metagenome</name>
    <dbReference type="NCBI Taxonomy" id="408170"/>
    <lineage>
        <taxon>unclassified sequences</taxon>
        <taxon>metagenomes</taxon>
        <taxon>organismal metagenomes</taxon>
    </lineage>
</organism>
<evidence type="ECO:0000313" key="1">
    <source>
        <dbReference type="EMBL" id="ETJ42183.1"/>
    </source>
</evidence>
<gene>
    <name evidence="1" type="ORF">Q604_UNBC03851G0001</name>
</gene>
<protein>
    <submittedName>
        <fullName evidence="1">Uncharacterized protein</fullName>
    </submittedName>
</protein>
<dbReference type="AlphaFoldDB" id="W1YI22"/>
<dbReference type="EMBL" id="AZMM01003851">
    <property type="protein sequence ID" value="ETJ42183.1"/>
    <property type="molecule type" value="Genomic_DNA"/>
</dbReference>
<comment type="caution">
    <text evidence="1">The sequence shown here is derived from an EMBL/GenBank/DDBJ whole genome shotgun (WGS) entry which is preliminary data.</text>
</comment>
<feature type="non-terminal residue" evidence="1">
    <location>
        <position position="21"/>
    </location>
</feature>
<sequence length="21" mass="2178">MHNFSAGPAQLPLPVLEQASA</sequence>
<proteinExistence type="predicted"/>
<name>W1YI22_9ZZZZ</name>
<reference evidence="1" key="1">
    <citation type="submission" date="2013-12" db="EMBL/GenBank/DDBJ databases">
        <title>A Varibaculum cambriense genome reconstructed from a premature infant gut community with otherwise low bacterial novelty that shifts toward anaerobic metabolism during the third week of life.</title>
        <authorList>
            <person name="Brown C.T."/>
            <person name="Sharon I."/>
            <person name="Thomas B.C."/>
            <person name="Castelle C.J."/>
            <person name="Morowitz M.J."/>
            <person name="Banfield J.F."/>
        </authorList>
    </citation>
    <scope>NUCLEOTIDE SEQUENCE</scope>
</reference>
<accession>W1YI22</accession>